<evidence type="ECO:0000256" key="10">
    <source>
        <dbReference type="ARBA" id="ARBA00023306"/>
    </source>
</evidence>
<evidence type="ECO:0000313" key="15">
    <source>
        <dbReference type="EMBL" id="KAF4077655.1"/>
    </source>
</evidence>
<evidence type="ECO:0000256" key="2">
    <source>
        <dbReference type="ARBA" id="ARBA00004626"/>
    </source>
</evidence>
<feature type="region of interest" description="Disordered" evidence="13">
    <location>
        <begin position="1"/>
        <end position="20"/>
    </location>
</feature>
<keyword evidence="11" id="KW-0137">Centromere</keyword>
<feature type="compositionally biased region" description="Basic and acidic residues" evidence="13">
    <location>
        <begin position="1"/>
        <end position="11"/>
    </location>
</feature>
<feature type="region of interest" description="Disordered" evidence="13">
    <location>
        <begin position="34"/>
        <end position="64"/>
    </location>
</feature>
<keyword evidence="6 12" id="KW-0547">Nucleotide-binding</keyword>
<dbReference type="PANTHER" id="PTHR18884">
    <property type="entry name" value="SEPTIN"/>
    <property type="match status" value="1"/>
</dbReference>
<comment type="subcellular location">
    <subcellularLocation>
        <location evidence="3">Chromosome</location>
        <location evidence="3">Centromere</location>
        <location evidence="3">Kinetochore</location>
    </subcellularLocation>
    <subcellularLocation>
        <location evidence="2">Cleavage furrow</location>
    </subcellularLocation>
    <subcellularLocation>
        <location evidence="1">Midbody</location>
    </subcellularLocation>
</comment>
<dbReference type="GO" id="GO:0032154">
    <property type="term" value="C:cleavage furrow"/>
    <property type="evidence" value="ECO:0007669"/>
    <property type="project" value="UniProtKB-SubCell"/>
</dbReference>
<comment type="caution">
    <text evidence="15">The sequence shown here is derived from an EMBL/GenBank/DDBJ whole genome shotgun (WGS) entry which is preliminary data.</text>
</comment>
<keyword evidence="5" id="KW-0132">Cell division</keyword>
<evidence type="ECO:0000259" key="14">
    <source>
        <dbReference type="PROSITE" id="PS51719"/>
    </source>
</evidence>
<dbReference type="Gene3D" id="3.40.50.300">
    <property type="entry name" value="P-loop containing nucleotide triphosphate hydrolases"/>
    <property type="match status" value="1"/>
</dbReference>
<dbReference type="GO" id="GO:0005525">
    <property type="term" value="F:GTP binding"/>
    <property type="evidence" value="ECO:0007669"/>
    <property type="project" value="UniProtKB-KW"/>
</dbReference>
<dbReference type="FunFam" id="3.40.50.300:FF:000162">
    <property type="entry name" value="septin-7 isoform X1"/>
    <property type="match status" value="1"/>
</dbReference>
<dbReference type="InterPro" id="IPR016491">
    <property type="entry name" value="Septin"/>
</dbReference>
<keyword evidence="7" id="KW-0995">Kinetochore</keyword>
<dbReference type="GO" id="GO:0005856">
    <property type="term" value="C:cytoskeleton"/>
    <property type="evidence" value="ECO:0007669"/>
    <property type="project" value="UniProtKB-ARBA"/>
</dbReference>
<feature type="compositionally biased region" description="Basic and acidic residues" evidence="13">
    <location>
        <begin position="41"/>
        <end position="64"/>
    </location>
</feature>
<dbReference type="SUPFAM" id="SSF52540">
    <property type="entry name" value="P-loop containing nucleoside triphosphate hydrolases"/>
    <property type="match status" value="1"/>
</dbReference>
<evidence type="ECO:0000256" key="1">
    <source>
        <dbReference type="ARBA" id="ARBA00004214"/>
    </source>
</evidence>
<evidence type="ECO:0000256" key="7">
    <source>
        <dbReference type="ARBA" id="ARBA00022838"/>
    </source>
</evidence>
<evidence type="ECO:0000256" key="12">
    <source>
        <dbReference type="RuleBase" id="RU004560"/>
    </source>
</evidence>
<evidence type="ECO:0000256" key="6">
    <source>
        <dbReference type="ARBA" id="ARBA00022741"/>
    </source>
</evidence>
<dbReference type="GO" id="GO:0000776">
    <property type="term" value="C:kinetochore"/>
    <property type="evidence" value="ECO:0007669"/>
    <property type="project" value="UniProtKB-KW"/>
</dbReference>
<feature type="domain" description="Septin-type G" evidence="14">
    <location>
        <begin position="142"/>
        <end position="415"/>
    </location>
</feature>
<evidence type="ECO:0000313" key="16">
    <source>
        <dbReference type="Proteomes" id="UP000593565"/>
    </source>
</evidence>
<keyword evidence="10" id="KW-0131">Cell cycle</keyword>
<organism evidence="15 16">
    <name type="scientific">Ameiurus melas</name>
    <name type="common">Black bullhead</name>
    <name type="synonym">Silurus melas</name>
    <dbReference type="NCBI Taxonomy" id="219545"/>
    <lineage>
        <taxon>Eukaryota</taxon>
        <taxon>Metazoa</taxon>
        <taxon>Chordata</taxon>
        <taxon>Craniata</taxon>
        <taxon>Vertebrata</taxon>
        <taxon>Euteleostomi</taxon>
        <taxon>Actinopterygii</taxon>
        <taxon>Neopterygii</taxon>
        <taxon>Teleostei</taxon>
        <taxon>Ostariophysi</taxon>
        <taxon>Siluriformes</taxon>
        <taxon>Ictaluridae</taxon>
        <taxon>Ameiurus</taxon>
    </lineage>
</organism>
<dbReference type="GO" id="GO:0051301">
    <property type="term" value="P:cell division"/>
    <property type="evidence" value="ECO:0007669"/>
    <property type="project" value="UniProtKB-KW"/>
</dbReference>
<dbReference type="PROSITE" id="PS51719">
    <property type="entry name" value="G_SEPTIN"/>
    <property type="match status" value="1"/>
</dbReference>
<evidence type="ECO:0000256" key="3">
    <source>
        <dbReference type="ARBA" id="ARBA00004629"/>
    </source>
</evidence>
<evidence type="ECO:0000256" key="5">
    <source>
        <dbReference type="ARBA" id="ARBA00022618"/>
    </source>
</evidence>
<dbReference type="InterPro" id="IPR027417">
    <property type="entry name" value="P-loop_NTPase"/>
</dbReference>
<dbReference type="EMBL" id="JAAGNN010000018">
    <property type="protein sequence ID" value="KAF4077655.1"/>
    <property type="molecule type" value="Genomic_DNA"/>
</dbReference>
<keyword evidence="9 12" id="KW-0342">GTP-binding</keyword>
<protein>
    <recommendedName>
        <fullName evidence="4">Septin-7</fullName>
    </recommendedName>
</protein>
<evidence type="ECO:0000256" key="9">
    <source>
        <dbReference type="ARBA" id="ARBA00023134"/>
    </source>
</evidence>
<dbReference type="GO" id="GO:0030496">
    <property type="term" value="C:midbody"/>
    <property type="evidence" value="ECO:0007669"/>
    <property type="project" value="UniProtKB-SubCell"/>
</dbReference>
<comment type="similarity">
    <text evidence="12">Belongs to the TRAFAC class TrmE-Era-EngA-EngB-Septin-like GTPase superfamily. Septin GTPase family.</text>
</comment>
<keyword evidence="8" id="KW-0175">Coiled coil</keyword>
<evidence type="ECO:0000256" key="11">
    <source>
        <dbReference type="ARBA" id="ARBA00023328"/>
    </source>
</evidence>
<evidence type="ECO:0000256" key="8">
    <source>
        <dbReference type="ARBA" id="ARBA00023054"/>
    </source>
</evidence>
<keyword evidence="16" id="KW-1185">Reference proteome</keyword>
<sequence>MDPKDSKNTHDEDADLEGSSYLLNITDAELGDQFMHTSSPLKDRSGELESGFRDSFSDEARQDTESKVETLSKGILRYTSPLPMHKWVHVGDPTDDNTFPLLNRPCTPCGCSNPYKHLEDQGIEYVGCAALLCQVQRKAVKRGFEFTLMVVGESGLGKSTLINSLFLTDLYKDRPLHGAEERINKTVAITKKSVTVVEEGVKLRLNIVDTPGFGDALDNTDSWKAVDDYIDQQFEEYRKEDIRLNRKKIQDNRVHCCLYFISPNGHGLRLIDIEFMKALHKKVNIVPVLAKADSLTRSEIHYMKTRILDEIDRHQIKIYDFPECDSSEDELLKKHNSSLMRCIPFAVVGSNTTVESNGRKVRARVYPWGVVEVENPAHSDFVYLRSMLIHTHTQNLKEVTEDTLYENYRTQVMCQNHVQDSANLDVF</sequence>
<dbReference type="AlphaFoldDB" id="A0A7J6A468"/>
<proteinExistence type="inferred from homology"/>
<reference evidence="15 16" key="1">
    <citation type="submission" date="2020-02" db="EMBL/GenBank/DDBJ databases">
        <title>A chromosome-scale genome assembly of the black bullhead catfish (Ameiurus melas).</title>
        <authorList>
            <person name="Wen M."/>
            <person name="Zham M."/>
            <person name="Cabau C."/>
            <person name="Klopp C."/>
            <person name="Donnadieu C."/>
            <person name="Roques C."/>
            <person name="Bouchez O."/>
            <person name="Lampietro C."/>
            <person name="Jouanno E."/>
            <person name="Herpin A."/>
            <person name="Louis A."/>
            <person name="Berthelot C."/>
            <person name="Parey E."/>
            <person name="Roest-Crollius H."/>
            <person name="Braasch I."/>
            <person name="Postlethwait J."/>
            <person name="Robinson-Rechavi M."/>
            <person name="Echchiki A."/>
            <person name="Begum T."/>
            <person name="Montfort J."/>
            <person name="Schartl M."/>
            <person name="Bobe J."/>
            <person name="Guiguen Y."/>
        </authorList>
    </citation>
    <scope>NUCLEOTIDE SEQUENCE [LARGE SCALE GENOMIC DNA]</scope>
    <source>
        <strain evidence="15">M_S1</strain>
        <tissue evidence="15">Blood</tissue>
    </source>
</reference>
<accession>A0A7J6A468</accession>
<name>A0A7J6A468_AMEME</name>
<dbReference type="InterPro" id="IPR030379">
    <property type="entry name" value="G_SEPTIN_dom"/>
</dbReference>
<evidence type="ECO:0000256" key="13">
    <source>
        <dbReference type="SAM" id="MobiDB-lite"/>
    </source>
</evidence>
<dbReference type="Proteomes" id="UP000593565">
    <property type="component" value="Unassembled WGS sequence"/>
</dbReference>
<evidence type="ECO:0000256" key="4">
    <source>
        <dbReference type="ARBA" id="ARBA00018906"/>
    </source>
</evidence>
<gene>
    <name evidence="15" type="ORF">AMELA_G00210450</name>
</gene>
<dbReference type="Pfam" id="PF00735">
    <property type="entry name" value="Septin"/>
    <property type="match status" value="1"/>
</dbReference>
<dbReference type="CDD" id="cd01850">
    <property type="entry name" value="CDC_Septin"/>
    <property type="match status" value="1"/>
</dbReference>